<feature type="transmembrane region" description="Helical" evidence="10">
    <location>
        <begin position="115"/>
        <end position="132"/>
    </location>
</feature>
<evidence type="ECO:0000256" key="6">
    <source>
        <dbReference type="ARBA" id="ARBA00022989"/>
    </source>
</evidence>
<comment type="subcellular location">
    <subcellularLocation>
        <location evidence="1">Cell membrane</location>
        <topology evidence="1">Multi-pass membrane protein</topology>
    </subcellularLocation>
</comment>
<keyword evidence="5" id="KW-0552">Olfaction</keyword>
<evidence type="ECO:0000256" key="7">
    <source>
        <dbReference type="ARBA" id="ARBA00023136"/>
    </source>
</evidence>
<evidence type="ECO:0000313" key="12">
    <source>
        <dbReference type="Proteomes" id="UP000410492"/>
    </source>
</evidence>
<keyword evidence="9" id="KW-0807">Transducer</keyword>
<dbReference type="GO" id="GO:0005549">
    <property type="term" value="F:odorant binding"/>
    <property type="evidence" value="ECO:0007669"/>
    <property type="project" value="InterPro"/>
</dbReference>
<feature type="transmembrane region" description="Helical" evidence="10">
    <location>
        <begin position="152"/>
        <end position="180"/>
    </location>
</feature>
<dbReference type="PANTHER" id="PTHR21137:SF35">
    <property type="entry name" value="ODORANT RECEPTOR 19A-RELATED"/>
    <property type="match status" value="1"/>
</dbReference>
<keyword evidence="4 10" id="KW-0812">Transmembrane</keyword>
<evidence type="ECO:0000256" key="4">
    <source>
        <dbReference type="ARBA" id="ARBA00022692"/>
    </source>
</evidence>
<dbReference type="PANTHER" id="PTHR21137">
    <property type="entry name" value="ODORANT RECEPTOR"/>
    <property type="match status" value="1"/>
</dbReference>
<reference evidence="11 12" key="1">
    <citation type="submission" date="2019-01" db="EMBL/GenBank/DDBJ databases">
        <authorList>
            <person name="Sayadi A."/>
        </authorList>
    </citation>
    <scope>NUCLEOTIDE SEQUENCE [LARGE SCALE GENOMIC DNA]</scope>
</reference>
<dbReference type="GO" id="GO:0007165">
    <property type="term" value="P:signal transduction"/>
    <property type="evidence" value="ECO:0007669"/>
    <property type="project" value="UniProtKB-KW"/>
</dbReference>
<proteinExistence type="predicted"/>
<evidence type="ECO:0000256" key="8">
    <source>
        <dbReference type="ARBA" id="ARBA00023170"/>
    </source>
</evidence>
<protein>
    <recommendedName>
        <fullName evidence="13">Odorant receptor</fullName>
    </recommendedName>
</protein>
<organism evidence="11 12">
    <name type="scientific">Callosobruchus maculatus</name>
    <name type="common">Southern cowpea weevil</name>
    <name type="synonym">Pulse bruchid</name>
    <dbReference type="NCBI Taxonomy" id="64391"/>
    <lineage>
        <taxon>Eukaryota</taxon>
        <taxon>Metazoa</taxon>
        <taxon>Ecdysozoa</taxon>
        <taxon>Arthropoda</taxon>
        <taxon>Hexapoda</taxon>
        <taxon>Insecta</taxon>
        <taxon>Pterygota</taxon>
        <taxon>Neoptera</taxon>
        <taxon>Endopterygota</taxon>
        <taxon>Coleoptera</taxon>
        <taxon>Polyphaga</taxon>
        <taxon>Cucujiformia</taxon>
        <taxon>Chrysomeloidea</taxon>
        <taxon>Chrysomelidae</taxon>
        <taxon>Bruchinae</taxon>
        <taxon>Bruchini</taxon>
        <taxon>Callosobruchus</taxon>
    </lineage>
</organism>
<evidence type="ECO:0000256" key="3">
    <source>
        <dbReference type="ARBA" id="ARBA00022606"/>
    </source>
</evidence>
<feature type="transmembrane region" description="Helical" evidence="10">
    <location>
        <begin position="256"/>
        <end position="279"/>
    </location>
</feature>
<gene>
    <name evidence="11" type="ORF">CALMAC_LOCUS19582</name>
</gene>
<dbReference type="Pfam" id="PF02949">
    <property type="entry name" value="7tm_6"/>
    <property type="match status" value="1"/>
</dbReference>
<evidence type="ECO:0000256" key="10">
    <source>
        <dbReference type="SAM" id="Phobius"/>
    </source>
</evidence>
<keyword evidence="8" id="KW-0675">Receptor</keyword>
<name>A0A653DR33_CALMS</name>
<dbReference type="Proteomes" id="UP000410492">
    <property type="component" value="Unassembled WGS sequence"/>
</dbReference>
<evidence type="ECO:0000256" key="1">
    <source>
        <dbReference type="ARBA" id="ARBA00004651"/>
    </source>
</evidence>
<evidence type="ECO:0008006" key="13">
    <source>
        <dbReference type="Google" id="ProtNLM"/>
    </source>
</evidence>
<evidence type="ECO:0000256" key="2">
    <source>
        <dbReference type="ARBA" id="ARBA00022475"/>
    </source>
</evidence>
<feature type="non-terminal residue" evidence="11">
    <location>
        <position position="1"/>
    </location>
</feature>
<dbReference type="InterPro" id="IPR004117">
    <property type="entry name" value="7tm6_olfct_rcpt"/>
</dbReference>
<keyword evidence="12" id="KW-1185">Reference proteome</keyword>
<feature type="transmembrane region" description="Helical" evidence="10">
    <location>
        <begin position="56"/>
        <end position="82"/>
    </location>
</feature>
<keyword evidence="2" id="KW-1003">Cell membrane</keyword>
<keyword evidence="3" id="KW-0716">Sensory transduction</keyword>
<dbReference type="GO" id="GO:0004984">
    <property type="term" value="F:olfactory receptor activity"/>
    <property type="evidence" value="ECO:0007669"/>
    <property type="project" value="InterPro"/>
</dbReference>
<sequence>EILISAVTSQLKVIILGYKSYTATVVLLQLYMEATGFLYLYDKWECISLVDINSVLFIYSTGLTNVAMMILILFNIGCLHFIQSSMKTAMFKPKSKAQVENARKWKSVAHSFQKLFFGNNILLNIAVVVMGICKDEDLILVAHKPSFLQRNAFVAFQAAMCIYNAQMCATYVSLITSLLIEIIIQLSLLEKTLETMKDGEGIRKCVEWHLQILVFAEKVQRFCGLGVSVVLLCGIINICTSFSLLMEVGGVELLFLLPYLVEIIMIIYSHCWCGSELLYQSGKISSAIYSSQWTTADVSHKKKINIYMLMTQKPLQIYLWGDHQVSLFCFHYTPEI</sequence>
<evidence type="ECO:0000256" key="9">
    <source>
        <dbReference type="ARBA" id="ARBA00023224"/>
    </source>
</evidence>
<dbReference type="OrthoDB" id="8191658at2759"/>
<accession>A0A653DR33</accession>
<evidence type="ECO:0000256" key="5">
    <source>
        <dbReference type="ARBA" id="ARBA00022725"/>
    </source>
</evidence>
<feature type="transmembrane region" description="Helical" evidence="10">
    <location>
        <begin position="222"/>
        <end position="244"/>
    </location>
</feature>
<evidence type="ECO:0000313" key="11">
    <source>
        <dbReference type="EMBL" id="VEN62482.1"/>
    </source>
</evidence>
<dbReference type="AlphaFoldDB" id="A0A653DR33"/>
<dbReference type="GO" id="GO:0005886">
    <property type="term" value="C:plasma membrane"/>
    <property type="evidence" value="ECO:0007669"/>
    <property type="project" value="UniProtKB-SubCell"/>
</dbReference>
<dbReference type="EMBL" id="CAACVG010013898">
    <property type="protein sequence ID" value="VEN62482.1"/>
    <property type="molecule type" value="Genomic_DNA"/>
</dbReference>
<keyword evidence="6 10" id="KW-1133">Transmembrane helix</keyword>
<feature type="transmembrane region" description="Helical" evidence="10">
    <location>
        <begin position="21"/>
        <end position="41"/>
    </location>
</feature>
<keyword evidence="7 10" id="KW-0472">Membrane</keyword>